<feature type="compositionally biased region" description="Basic residues" evidence="1">
    <location>
        <begin position="11"/>
        <end position="30"/>
    </location>
</feature>
<feature type="region of interest" description="Disordered" evidence="1">
    <location>
        <begin position="1"/>
        <end position="52"/>
    </location>
</feature>
<dbReference type="Proteomes" id="UP001458880">
    <property type="component" value="Unassembled WGS sequence"/>
</dbReference>
<protein>
    <submittedName>
        <fullName evidence="2">Uncharacterized protein</fullName>
    </submittedName>
</protein>
<gene>
    <name evidence="2" type="ORF">QE152_g39480</name>
</gene>
<evidence type="ECO:0000313" key="2">
    <source>
        <dbReference type="EMBL" id="KAK9680032.1"/>
    </source>
</evidence>
<reference evidence="2 3" key="1">
    <citation type="journal article" date="2024" name="BMC Genomics">
        <title>De novo assembly and annotation of Popillia japonica's genome with initial clues to its potential as an invasive pest.</title>
        <authorList>
            <person name="Cucini C."/>
            <person name="Boschi S."/>
            <person name="Funari R."/>
            <person name="Cardaioli E."/>
            <person name="Iannotti N."/>
            <person name="Marturano G."/>
            <person name="Paoli F."/>
            <person name="Bruttini M."/>
            <person name="Carapelli A."/>
            <person name="Frati F."/>
            <person name="Nardi F."/>
        </authorList>
    </citation>
    <scope>NUCLEOTIDE SEQUENCE [LARGE SCALE GENOMIC DNA]</scope>
    <source>
        <strain evidence="2">DMR45628</strain>
    </source>
</reference>
<evidence type="ECO:0000313" key="3">
    <source>
        <dbReference type="Proteomes" id="UP001458880"/>
    </source>
</evidence>
<dbReference type="EMBL" id="JASPKY010000942">
    <property type="protein sequence ID" value="KAK9680032.1"/>
    <property type="molecule type" value="Genomic_DNA"/>
</dbReference>
<proteinExistence type="predicted"/>
<keyword evidence="3" id="KW-1185">Reference proteome</keyword>
<accession>A0AAW1HTT4</accession>
<sequence length="132" mass="15295">MDPTANYSGTPKRRNGPRQTPRQKRERKKTVQTSEKCKKKSSGGRSTDEETENATMLLTEIYDDFDFVEKINTPLLDKLNKEPDLGDFVLTEFMDKRKKKHRRHFFSILGKNRDAVTNTISCGNNKTATFMF</sequence>
<name>A0AAW1HTT4_POPJA</name>
<evidence type="ECO:0000256" key="1">
    <source>
        <dbReference type="SAM" id="MobiDB-lite"/>
    </source>
</evidence>
<comment type="caution">
    <text evidence="2">The sequence shown here is derived from an EMBL/GenBank/DDBJ whole genome shotgun (WGS) entry which is preliminary data.</text>
</comment>
<dbReference type="AlphaFoldDB" id="A0AAW1HTT4"/>
<organism evidence="2 3">
    <name type="scientific">Popillia japonica</name>
    <name type="common">Japanese beetle</name>
    <dbReference type="NCBI Taxonomy" id="7064"/>
    <lineage>
        <taxon>Eukaryota</taxon>
        <taxon>Metazoa</taxon>
        <taxon>Ecdysozoa</taxon>
        <taxon>Arthropoda</taxon>
        <taxon>Hexapoda</taxon>
        <taxon>Insecta</taxon>
        <taxon>Pterygota</taxon>
        <taxon>Neoptera</taxon>
        <taxon>Endopterygota</taxon>
        <taxon>Coleoptera</taxon>
        <taxon>Polyphaga</taxon>
        <taxon>Scarabaeiformia</taxon>
        <taxon>Scarabaeidae</taxon>
        <taxon>Rutelinae</taxon>
        <taxon>Popillia</taxon>
    </lineage>
</organism>